<keyword evidence="5 7" id="KW-0472">Membrane</keyword>
<dbReference type="Pfam" id="PF07690">
    <property type="entry name" value="MFS_1"/>
    <property type="match status" value="2"/>
</dbReference>
<feature type="transmembrane region" description="Helical" evidence="7">
    <location>
        <begin position="286"/>
        <end position="303"/>
    </location>
</feature>
<dbReference type="InterPro" id="IPR036259">
    <property type="entry name" value="MFS_trans_sf"/>
</dbReference>
<gene>
    <name evidence="9" type="ORF">Raf01_68610</name>
</gene>
<dbReference type="PRINTS" id="PR01988">
    <property type="entry name" value="EXPORTERBACE"/>
</dbReference>
<evidence type="ECO:0000256" key="6">
    <source>
        <dbReference type="SAM" id="MobiDB-lite"/>
    </source>
</evidence>
<keyword evidence="10" id="KW-1185">Reference proteome</keyword>
<feature type="domain" description="Major facilitator superfamily (MFS) profile" evidence="8">
    <location>
        <begin position="277"/>
        <end position="474"/>
    </location>
</feature>
<dbReference type="CDD" id="cd06173">
    <property type="entry name" value="MFS_MefA_like"/>
    <property type="match status" value="1"/>
</dbReference>
<keyword evidence="4 7" id="KW-1133">Transmembrane helix</keyword>
<dbReference type="AlphaFoldDB" id="A0A8J3QYQ4"/>
<feature type="transmembrane region" description="Helical" evidence="7">
    <location>
        <begin position="323"/>
        <end position="341"/>
    </location>
</feature>
<feature type="region of interest" description="Disordered" evidence="6">
    <location>
        <begin position="221"/>
        <end position="247"/>
    </location>
</feature>
<dbReference type="InterPro" id="IPR022324">
    <property type="entry name" value="Bacilysin_exporter_BacE_put"/>
</dbReference>
<dbReference type="PROSITE" id="PS50850">
    <property type="entry name" value="MFS"/>
    <property type="match status" value="1"/>
</dbReference>
<feature type="transmembrane region" description="Helical" evidence="7">
    <location>
        <begin position="44"/>
        <end position="63"/>
    </location>
</feature>
<evidence type="ECO:0000256" key="5">
    <source>
        <dbReference type="ARBA" id="ARBA00023136"/>
    </source>
</evidence>
<name>A0A8J3QYQ4_9ACTN</name>
<proteinExistence type="predicted"/>
<dbReference type="InterPro" id="IPR020846">
    <property type="entry name" value="MFS_dom"/>
</dbReference>
<organism evidence="9 10">
    <name type="scientific">Rugosimonospora africana</name>
    <dbReference type="NCBI Taxonomy" id="556532"/>
    <lineage>
        <taxon>Bacteria</taxon>
        <taxon>Bacillati</taxon>
        <taxon>Actinomycetota</taxon>
        <taxon>Actinomycetes</taxon>
        <taxon>Micromonosporales</taxon>
        <taxon>Micromonosporaceae</taxon>
        <taxon>Rugosimonospora</taxon>
    </lineage>
</organism>
<feature type="compositionally biased region" description="Low complexity" evidence="6">
    <location>
        <begin position="238"/>
        <end position="247"/>
    </location>
</feature>
<dbReference type="GO" id="GO:0005886">
    <property type="term" value="C:plasma membrane"/>
    <property type="evidence" value="ECO:0007669"/>
    <property type="project" value="UniProtKB-SubCell"/>
</dbReference>
<evidence type="ECO:0000256" key="1">
    <source>
        <dbReference type="ARBA" id="ARBA00004651"/>
    </source>
</evidence>
<dbReference type="GO" id="GO:0022857">
    <property type="term" value="F:transmembrane transporter activity"/>
    <property type="evidence" value="ECO:0007669"/>
    <property type="project" value="InterPro"/>
</dbReference>
<comment type="subcellular location">
    <subcellularLocation>
        <location evidence="1">Cell membrane</location>
        <topology evidence="1">Multi-pass membrane protein</topology>
    </subcellularLocation>
</comment>
<evidence type="ECO:0000256" key="3">
    <source>
        <dbReference type="ARBA" id="ARBA00022692"/>
    </source>
</evidence>
<dbReference type="InterPro" id="IPR011701">
    <property type="entry name" value="MFS"/>
</dbReference>
<sequence>MGRSPLATSPAFRRYWAGRLASYAGDQIARTALLIAVFDRNGGAAVGWLLLVSTAPRLLGPLLGALADRFDQRRLMVGCDTAQAVIYLAIAVTMPSLPVLLGLTALGTGFATLFTPAGRSLVPQLVGIERLPAANAQLAAAVNTGIAAGPALGGLLLAGAGLRATLLVNAATFVLSAALLAAPGFRRRLPAVSPVAPPAVASPTVAPPAVASPTVAAGAGARSGAPVRARVTPDPADSPGVPAGSGVAPAAVPPGSGVVAAATPTPHESVLGDLRAGLAIAWADRVVRAVALTLLVGVVFAALDNVAVVPFGRGVLHASDTAVGALGTGYGVGMALAPMLLTLGGSFRAERVLAVGLLSFGAGTALTAVMPVLGLALIGQALAGAGNGWQNVANDTLIQQRVPQQRLGTVFGTVYTFPYAAEVLAYAIGGPLLAEMGPRWVLVVAGVGVLGTLAFAYPVLTHAVHTGRRPAEAH</sequence>
<evidence type="ECO:0000313" key="9">
    <source>
        <dbReference type="EMBL" id="GIH18689.1"/>
    </source>
</evidence>
<dbReference type="EMBL" id="BONZ01000070">
    <property type="protein sequence ID" value="GIH18689.1"/>
    <property type="molecule type" value="Genomic_DNA"/>
</dbReference>
<dbReference type="PANTHER" id="PTHR23513:SF6">
    <property type="entry name" value="MAJOR FACILITATOR SUPERFAMILY ASSOCIATED DOMAIN-CONTAINING PROTEIN"/>
    <property type="match status" value="1"/>
</dbReference>
<feature type="transmembrane region" description="Helical" evidence="7">
    <location>
        <begin position="353"/>
        <end position="378"/>
    </location>
</feature>
<reference evidence="9" key="1">
    <citation type="submission" date="2021-01" db="EMBL/GenBank/DDBJ databases">
        <title>Whole genome shotgun sequence of Rugosimonospora africana NBRC 104875.</title>
        <authorList>
            <person name="Komaki H."/>
            <person name="Tamura T."/>
        </authorList>
    </citation>
    <scope>NUCLEOTIDE SEQUENCE</scope>
    <source>
        <strain evidence="9">NBRC 104875</strain>
    </source>
</reference>
<dbReference type="SUPFAM" id="SSF103473">
    <property type="entry name" value="MFS general substrate transporter"/>
    <property type="match status" value="2"/>
</dbReference>
<protein>
    <recommendedName>
        <fullName evidence="8">Major facilitator superfamily (MFS) profile domain-containing protein</fullName>
    </recommendedName>
</protein>
<dbReference type="RefSeq" id="WP_203922189.1">
    <property type="nucleotide sequence ID" value="NZ_BONZ01000070.1"/>
</dbReference>
<dbReference type="Proteomes" id="UP000642748">
    <property type="component" value="Unassembled WGS sequence"/>
</dbReference>
<feature type="transmembrane region" description="Helical" evidence="7">
    <location>
        <begin position="166"/>
        <end position="185"/>
    </location>
</feature>
<comment type="caution">
    <text evidence="9">The sequence shown here is derived from an EMBL/GenBank/DDBJ whole genome shotgun (WGS) entry which is preliminary data.</text>
</comment>
<keyword evidence="2" id="KW-1003">Cell membrane</keyword>
<evidence type="ECO:0000256" key="4">
    <source>
        <dbReference type="ARBA" id="ARBA00022989"/>
    </source>
</evidence>
<dbReference type="Gene3D" id="1.20.1250.20">
    <property type="entry name" value="MFS general substrate transporter like domains"/>
    <property type="match status" value="2"/>
</dbReference>
<dbReference type="PANTHER" id="PTHR23513">
    <property type="entry name" value="INTEGRAL MEMBRANE EFFLUX PROTEIN-RELATED"/>
    <property type="match status" value="1"/>
</dbReference>
<evidence type="ECO:0000256" key="2">
    <source>
        <dbReference type="ARBA" id="ARBA00022475"/>
    </source>
</evidence>
<feature type="transmembrane region" description="Helical" evidence="7">
    <location>
        <begin position="440"/>
        <end position="460"/>
    </location>
</feature>
<keyword evidence="3 7" id="KW-0812">Transmembrane</keyword>
<evidence type="ECO:0000256" key="7">
    <source>
        <dbReference type="SAM" id="Phobius"/>
    </source>
</evidence>
<accession>A0A8J3QYQ4</accession>
<evidence type="ECO:0000313" key="10">
    <source>
        <dbReference type="Proteomes" id="UP000642748"/>
    </source>
</evidence>
<evidence type="ECO:0000259" key="8">
    <source>
        <dbReference type="PROSITE" id="PS50850"/>
    </source>
</evidence>